<evidence type="ECO:0000313" key="2">
    <source>
        <dbReference type="Proteomes" id="UP000192906"/>
    </source>
</evidence>
<sequence length="115" mass="13048">MGNVLQIRVMAKTYDESQVEKSWPCLVALTWAEPRSEGRPHGVIELVEDLKDKFELGMLPKAEEQELGESIKKAFKFKLQIEDALGDWKATEANTVSFALEDLLDDLEKQAVKIK</sequence>
<dbReference type="OrthoDB" id="5471998at2"/>
<dbReference type="EMBL" id="FWZU01000003">
    <property type="protein sequence ID" value="SMF20755.1"/>
    <property type="molecule type" value="Genomic_DNA"/>
</dbReference>
<proteinExistence type="predicted"/>
<reference evidence="2" key="1">
    <citation type="submission" date="2017-04" db="EMBL/GenBank/DDBJ databases">
        <authorList>
            <person name="Varghese N."/>
            <person name="Submissions S."/>
        </authorList>
    </citation>
    <scope>NUCLEOTIDE SEQUENCE [LARGE SCALE GENOMIC DNA]</scope>
    <source>
        <strain evidence="2">K3S</strain>
    </source>
</reference>
<dbReference type="Proteomes" id="UP000192906">
    <property type="component" value="Unassembled WGS sequence"/>
</dbReference>
<dbReference type="RefSeq" id="WP_085102265.1">
    <property type="nucleotide sequence ID" value="NZ_FWZU01000003.1"/>
</dbReference>
<accession>A0A1X7DTR2</accession>
<dbReference type="AlphaFoldDB" id="A0A1X7DTR2"/>
<organism evidence="1 2">
    <name type="scientific">Desulfovibrio gilichinskyi</name>
    <dbReference type="NCBI Taxonomy" id="1519643"/>
    <lineage>
        <taxon>Bacteria</taxon>
        <taxon>Pseudomonadati</taxon>
        <taxon>Thermodesulfobacteriota</taxon>
        <taxon>Desulfovibrionia</taxon>
        <taxon>Desulfovibrionales</taxon>
        <taxon>Desulfovibrionaceae</taxon>
        <taxon>Desulfovibrio</taxon>
    </lineage>
</organism>
<gene>
    <name evidence="1" type="ORF">SAMN06295933_2291</name>
</gene>
<name>A0A1X7DTR2_9BACT</name>
<dbReference type="STRING" id="1519643.SAMN06295933_2291"/>
<evidence type="ECO:0000313" key="1">
    <source>
        <dbReference type="EMBL" id="SMF20755.1"/>
    </source>
</evidence>
<protein>
    <submittedName>
        <fullName evidence="1">Uncharacterized protein</fullName>
    </submittedName>
</protein>
<keyword evidence="2" id="KW-1185">Reference proteome</keyword>